<keyword evidence="2" id="KW-1185">Reference proteome</keyword>
<dbReference type="EMBL" id="CP006911">
    <property type="protein sequence ID" value="ALE01142.1"/>
    <property type="molecule type" value="Genomic_DNA"/>
</dbReference>
<organism evidence="1 2">
    <name type="scientific">Candidatus Pseudothioglobus singularis PS1</name>
    <dbReference type="NCBI Taxonomy" id="1125411"/>
    <lineage>
        <taxon>Bacteria</taxon>
        <taxon>Pseudomonadati</taxon>
        <taxon>Pseudomonadota</taxon>
        <taxon>Gammaproteobacteria</taxon>
        <taxon>Candidatus Pseudothioglobaceae</taxon>
        <taxon>Candidatus Pseudothioglobus</taxon>
    </lineage>
</organism>
<evidence type="ECO:0000313" key="1">
    <source>
        <dbReference type="EMBL" id="ALE01142.1"/>
    </source>
</evidence>
<protein>
    <submittedName>
        <fullName evidence="1">Chromosome partitioning protein ParA</fullName>
    </submittedName>
</protein>
<sequence length="254" mass="29890">MSLSKTHHLYWGTISHHRHTPFNRFFSYPIFMAYVDISSLASIMKTSLLWNINKPAIVSFKRKDYHGDPSIGLESAVRKTLFEKTGKQFNGPIRLLTHLRYFGHCFNPVSFYYCFDDKDKKVEAIMAEVTNTPWKERHTYVIHEKSETDKKMSFTATPKKQFHVSPFWGMDHDYEWFFSNPEEGLNVIMKNYKDGEKVFNVALSLKRKAFNSKGLIKAVLRFPLATLVVVYRIHWQALMLLIRRAPFFTHPDKL</sequence>
<dbReference type="STRING" id="1125411.W908_00060"/>
<reference evidence="1 2" key="1">
    <citation type="journal article" date="2015" name="Genome Announc.">
        <title>Genome Sequence of 'Candidatus Thioglobus singularis' Strain PS1, a Mixotroph from the SUP05 Clade of Marine Gammaproteobacteria.</title>
        <authorList>
            <person name="Marshall K.T."/>
            <person name="Morris R.M."/>
        </authorList>
    </citation>
    <scope>NUCLEOTIDE SEQUENCE [LARGE SCALE GENOMIC DNA]</scope>
    <source>
        <strain evidence="1 2">PS1</strain>
    </source>
</reference>
<dbReference type="PANTHER" id="PTHR33973:SF4">
    <property type="entry name" value="OS07G0153300 PROTEIN"/>
    <property type="match status" value="1"/>
</dbReference>
<dbReference type="PANTHER" id="PTHR33973">
    <property type="entry name" value="OS07G0153300 PROTEIN"/>
    <property type="match status" value="1"/>
</dbReference>
<dbReference type="KEGG" id="tsn:W908_00060"/>
<dbReference type="Proteomes" id="UP000068905">
    <property type="component" value="Chromosome"/>
</dbReference>
<dbReference type="AlphaFoldDB" id="A0A0M4M151"/>
<accession>A0A0M4M151</accession>
<dbReference type="Pfam" id="PF07103">
    <property type="entry name" value="DUF1365"/>
    <property type="match status" value="1"/>
</dbReference>
<name>A0A0M4M151_9GAMM</name>
<dbReference type="InterPro" id="IPR010775">
    <property type="entry name" value="DUF1365"/>
</dbReference>
<gene>
    <name evidence="1" type="ORF">W908_00060</name>
</gene>
<proteinExistence type="predicted"/>
<evidence type="ECO:0000313" key="2">
    <source>
        <dbReference type="Proteomes" id="UP000068905"/>
    </source>
</evidence>